<feature type="coiled-coil region" evidence="1">
    <location>
        <begin position="127"/>
        <end position="154"/>
    </location>
</feature>
<gene>
    <name evidence="2" type="ORF">Z968_11330</name>
</gene>
<evidence type="ECO:0000313" key="3">
    <source>
        <dbReference type="Proteomes" id="UP000030012"/>
    </source>
</evidence>
<evidence type="ECO:0000256" key="1">
    <source>
        <dbReference type="SAM" id="Coils"/>
    </source>
</evidence>
<sequence length="245" mass="29180">MHYLKMKVLTKIFFIVEDDEIDQIINIATDKKIPKENILSQFLYICKSFNNDKNNETYKTCRVGVDTIEKYIDVDRKTIMRYNKLLENELLLIHSEGVTVSKNTYKTSCNIYARVNNVEEFNKTIELESKKKSIKSLNREKQDNLNKQRGLKQKINNYKKNKYIENNEDSWNELNKLEREYVELLFAMNKKIKKGTGLVTIKLNGEDKEFYRKSEEDMRAEEIAKNNYKLLINDEIINPFRNYSV</sequence>
<dbReference type="EMBL" id="JENJ01000065">
    <property type="protein sequence ID" value="KGM94648.1"/>
    <property type="molecule type" value="Genomic_DNA"/>
</dbReference>
<comment type="caution">
    <text evidence="2">The sequence shown here is derived from an EMBL/GenBank/DDBJ whole genome shotgun (WGS) entry which is preliminary data.</text>
</comment>
<proteinExistence type="predicted"/>
<name>A0A0A0I1W8_CLONO</name>
<keyword evidence="1" id="KW-0175">Coiled coil</keyword>
<protein>
    <submittedName>
        <fullName evidence="2">Uncharacterized protein</fullName>
    </submittedName>
</protein>
<evidence type="ECO:0000313" key="2">
    <source>
        <dbReference type="EMBL" id="KGM94648.1"/>
    </source>
</evidence>
<accession>A0A0A0I1W8</accession>
<organism evidence="2 3">
    <name type="scientific">Clostridium novyi A str. 4552</name>
    <dbReference type="NCBI Taxonomy" id="1444289"/>
    <lineage>
        <taxon>Bacteria</taxon>
        <taxon>Bacillati</taxon>
        <taxon>Bacillota</taxon>
        <taxon>Clostridia</taxon>
        <taxon>Eubacteriales</taxon>
        <taxon>Clostridiaceae</taxon>
        <taxon>Clostridium</taxon>
    </lineage>
</organism>
<dbReference type="Proteomes" id="UP000030012">
    <property type="component" value="Unassembled WGS sequence"/>
</dbReference>
<dbReference type="AlphaFoldDB" id="A0A0A0I1W8"/>
<reference evidence="2 3" key="1">
    <citation type="submission" date="2014-01" db="EMBL/GenBank/DDBJ databases">
        <title>Plasmidome dynamics in the species complex Clostridium novyi sensu lato converts strains of independent lineages into distinctly different pathogens.</title>
        <authorList>
            <person name="Skarin H."/>
            <person name="Segerman B."/>
        </authorList>
    </citation>
    <scope>NUCLEOTIDE SEQUENCE [LARGE SCALE GENOMIC DNA]</scope>
    <source>
        <strain evidence="2 3">4552</strain>
    </source>
</reference>